<evidence type="ECO:0000313" key="2">
    <source>
        <dbReference type="Proteomes" id="UP000065504"/>
    </source>
</evidence>
<dbReference type="AlphaFoldDB" id="A0A108C861"/>
<accession>A0A108C861</accession>
<organism evidence="1 2">
    <name type="scientific">Burkholderia ubonensis</name>
    <dbReference type="NCBI Taxonomy" id="101571"/>
    <lineage>
        <taxon>Bacteria</taxon>
        <taxon>Pseudomonadati</taxon>
        <taxon>Pseudomonadota</taxon>
        <taxon>Betaproteobacteria</taxon>
        <taxon>Burkholderiales</taxon>
        <taxon>Burkholderiaceae</taxon>
        <taxon>Burkholderia</taxon>
        <taxon>Burkholderia cepacia complex</taxon>
    </lineage>
</organism>
<gene>
    <name evidence="1" type="ORF">WM16_21640</name>
</gene>
<name>A0A108C861_9BURK</name>
<dbReference type="Proteomes" id="UP000065504">
    <property type="component" value="Unassembled WGS sequence"/>
</dbReference>
<reference evidence="1 2" key="1">
    <citation type="submission" date="2015-11" db="EMBL/GenBank/DDBJ databases">
        <title>Expanding the genomic diversity of Burkholderia species for the development of highly accurate diagnostics.</title>
        <authorList>
            <person name="Sahl J."/>
            <person name="Keim P."/>
            <person name="Wagner D."/>
        </authorList>
    </citation>
    <scope>NUCLEOTIDE SEQUENCE [LARGE SCALE GENOMIC DNA]</scope>
    <source>
        <strain evidence="1 2">MSMB782WGS</strain>
    </source>
</reference>
<sequence length="77" mass="8177">MADDVPTDDDSGTHVPSVNYISTMSIVHLQCGAAGDGQADQDGRQSGRLGDAVRAHMSLRAAAVGSRITRRRRVRDA</sequence>
<comment type="caution">
    <text evidence="1">The sequence shown here is derived from an EMBL/GenBank/DDBJ whole genome shotgun (WGS) entry which is preliminary data.</text>
</comment>
<protein>
    <submittedName>
        <fullName evidence="1">Uncharacterized protein</fullName>
    </submittedName>
</protein>
<proteinExistence type="predicted"/>
<evidence type="ECO:0000313" key="1">
    <source>
        <dbReference type="EMBL" id="KWK69857.1"/>
    </source>
</evidence>
<dbReference type="EMBL" id="LPLU01000108">
    <property type="protein sequence ID" value="KWK69857.1"/>
    <property type="molecule type" value="Genomic_DNA"/>
</dbReference>